<proteinExistence type="inferred from homology"/>
<gene>
    <name evidence="9" type="ORF">HYZ11_03620</name>
</gene>
<evidence type="ECO:0000259" key="8">
    <source>
        <dbReference type="Pfam" id="PF02683"/>
    </source>
</evidence>
<feature type="transmembrane region" description="Helical" evidence="7">
    <location>
        <begin position="148"/>
        <end position="170"/>
    </location>
</feature>
<feature type="transmembrane region" description="Helical" evidence="7">
    <location>
        <begin position="6"/>
        <end position="27"/>
    </location>
</feature>
<feature type="transmembrane region" description="Helical" evidence="7">
    <location>
        <begin position="125"/>
        <end position="142"/>
    </location>
</feature>
<feature type="transmembrane region" description="Helical" evidence="7">
    <location>
        <begin position="269"/>
        <end position="289"/>
    </location>
</feature>
<feature type="transmembrane region" description="Helical" evidence="7">
    <location>
        <begin position="60"/>
        <end position="81"/>
    </location>
</feature>
<dbReference type="Pfam" id="PF02683">
    <property type="entry name" value="DsbD_TM"/>
    <property type="match status" value="1"/>
</dbReference>
<protein>
    <submittedName>
        <fullName evidence="9">Cytochrome c biogenesis protein CcdA</fullName>
    </submittedName>
</protein>
<evidence type="ECO:0000256" key="5">
    <source>
        <dbReference type="ARBA" id="ARBA00022989"/>
    </source>
</evidence>
<dbReference type="EMBL" id="JACPUR010000007">
    <property type="protein sequence ID" value="MBI3126675.1"/>
    <property type="molecule type" value="Genomic_DNA"/>
</dbReference>
<dbReference type="AlphaFoldDB" id="A0A932HVY0"/>
<evidence type="ECO:0000256" key="4">
    <source>
        <dbReference type="ARBA" id="ARBA00022748"/>
    </source>
</evidence>
<comment type="similarity">
    <text evidence="2">Belongs to the DsbD family.</text>
</comment>
<organism evidence="9 10">
    <name type="scientific">Tectimicrobiota bacterium</name>
    <dbReference type="NCBI Taxonomy" id="2528274"/>
    <lineage>
        <taxon>Bacteria</taxon>
        <taxon>Pseudomonadati</taxon>
        <taxon>Nitrospinota/Tectimicrobiota group</taxon>
        <taxon>Candidatus Tectimicrobiota</taxon>
    </lineage>
</organism>
<evidence type="ECO:0000256" key="1">
    <source>
        <dbReference type="ARBA" id="ARBA00004141"/>
    </source>
</evidence>
<comment type="caution">
    <text evidence="9">The sequence shown here is derived from an EMBL/GenBank/DDBJ whole genome shotgun (WGS) entry which is preliminary data.</text>
</comment>
<feature type="domain" description="Cytochrome C biogenesis protein transmembrane" evidence="8">
    <location>
        <begin position="159"/>
        <end position="279"/>
    </location>
</feature>
<dbReference type="PANTHER" id="PTHR31272">
    <property type="entry name" value="CYTOCHROME C-TYPE BIOGENESIS PROTEIN HI_1454-RELATED"/>
    <property type="match status" value="1"/>
</dbReference>
<keyword evidence="5 7" id="KW-1133">Transmembrane helix</keyword>
<feature type="transmembrane region" description="Helical" evidence="7">
    <location>
        <begin position="182"/>
        <end position="211"/>
    </location>
</feature>
<dbReference type="InterPro" id="IPR003834">
    <property type="entry name" value="Cyt_c_assmbl_TM_dom"/>
</dbReference>
<sequence length="297" mass="31485">MTESVSLGLAFGAGLLSFLSPCVLPLFPSYLSYITGLTYEDIQARGHTPGIRSAVMLNSLFFIAGFTAVFVALGASFSYIGRLLFDYQNVIRIAGGVLITMFGLYVGDRAVGFRLQQSLLKRPDWLVGGLASLLLLAGLAGIRAGSPTLGGVASAAALYALAAVFLPALSQERRFHIRSKPAGWAGSLLVGVTFAAGWTPCVGPILGSILLYAGTQQTAATGIFLLLAYSLGLGVPFLLSGLGVGYFFRYYQGFRAWFRTIELGSSAMLLAVGLLLISNYLSILSSYLIQWTGYTGV</sequence>
<feature type="transmembrane region" description="Helical" evidence="7">
    <location>
        <begin position="87"/>
        <end position="105"/>
    </location>
</feature>
<feature type="transmembrane region" description="Helical" evidence="7">
    <location>
        <begin position="223"/>
        <end position="248"/>
    </location>
</feature>
<comment type="subcellular location">
    <subcellularLocation>
        <location evidence="1">Membrane</location>
        <topology evidence="1">Multi-pass membrane protein</topology>
    </subcellularLocation>
</comment>
<keyword evidence="4" id="KW-0201">Cytochrome c-type biogenesis</keyword>
<evidence type="ECO:0000256" key="3">
    <source>
        <dbReference type="ARBA" id="ARBA00022692"/>
    </source>
</evidence>
<evidence type="ECO:0000256" key="6">
    <source>
        <dbReference type="ARBA" id="ARBA00023136"/>
    </source>
</evidence>
<reference evidence="9" key="1">
    <citation type="submission" date="2020-07" db="EMBL/GenBank/DDBJ databases">
        <title>Huge and variable diversity of episymbiotic CPR bacteria and DPANN archaea in groundwater ecosystems.</title>
        <authorList>
            <person name="He C.Y."/>
            <person name="Keren R."/>
            <person name="Whittaker M."/>
            <person name="Farag I.F."/>
            <person name="Doudna J."/>
            <person name="Cate J.H.D."/>
            <person name="Banfield J.F."/>
        </authorList>
    </citation>
    <scope>NUCLEOTIDE SEQUENCE</scope>
    <source>
        <strain evidence="9">NC_groundwater_763_Ag_S-0.2um_68_21</strain>
    </source>
</reference>
<evidence type="ECO:0000313" key="9">
    <source>
        <dbReference type="EMBL" id="MBI3126675.1"/>
    </source>
</evidence>
<evidence type="ECO:0000313" key="10">
    <source>
        <dbReference type="Proteomes" id="UP000782312"/>
    </source>
</evidence>
<keyword evidence="3 7" id="KW-0812">Transmembrane</keyword>
<dbReference type="Proteomes" id="UP000782312">
    <property type="component" value="Unassembled WGS sequence"/>
</dbReference>
<accession>A0A932HVY0</accession>
<evidence type="ECO:0000256" key="7">
    <source>
        <dbReference type="SAM" id="Phobius"/>
    </source>
</evidence>
<dbReference type="GO" id="GO:0016020">
    <property type="term" value="C:membrane"/>
    <property type="evidence" value="ECO:0007669"/>
    <property type="project" value="UniProtKB-SubCell"/>
</dbReference>
<keyword evidence="6 7" id="KW-0472">Membrane</keyword>
<dbReference type="InterPro" id="IPR051790">
    <property type="entry name" value="Cytochrome_c-biogenesis_DsbD"/>
</dbReference>
<evidence type="ECO:0000256" key="2">
    <source>
        <dbReference type="ARBA" id="ARBA00006143"/>
    </source>
</evidence>
<dbReference type="GO" id="GO:0017004">
    <property type="term" value="P:cytochrome complex assembly"/>
    <property type="evidence" value="ECO:0007669"/>
    <property type="project" value="UniProtKB-KW"/>
</dbReference>
<dbReference type="PANTHER" id="PTHR31272:SF4">
    <property type="entry name" value="CYTOCHROME C-TYPE BIOGENESIS PROTEIN HI_1454-RELATED"/>
    <property type="match status" value="1"/>
</dbReference>
<name>A0A932HVY0_UNCTE</name>